<dbReference type="Pfam" id="PF03466">
    <property type="entry name" value="LysR_substrate"/>
    <property type="match status" value="1"/>
</dbReference>
<reference evidence="6 7" key="1">
    <citation type="journal article" date="2012" name="J. Bacteriol.">
        <title>Complete genome sequence of Klebsiella oxytoca KCTC 1686, used in production of 2,3-butanediol.</title>
        <authorList>
            <person name="Shin S.H."/>
            <person name="Kim S."/>
            <person name="Kim J.Y."/>
            <person name="Lee S."/>
            <person name="Um Y."/>
            <person name="Oh M.K."/>
            <person name="Kim Y.R."/>
            <person name="Lee J."/>
            <person name="Yang K.S."/>
        </authorList>
    </citation>
    <scope>NUCLEOTIDE SEQUENCE [LARGE SCALE GENOMIC DNA]</scope>
    <source>
        <strain evidence="7">ATCC 8724 / DSM 4798 / JCM 20051 / NBRC 3318 / NRRL B-199 / KCTC 1686</strain>
    </source>
</reference>
<protein>
    <submittedName>
        <fullName evidence="6">LysR-family transcriptional regulator</fullName>
    </submittedName>
</protein>
<dbReference type="Gene3D" id="1.10.10.10">
    <property type="entry name" value="Winged helix-like DNA-binding domain superfamily/Winged helix DNA-binding domain"/>
    <property type="match status" value="1"/>
</dbReference>
<dbReference type="KEGG" id="kox:KOX_24510"/>
<dbReference type="PANTHER" id="PTHR30126">
    <property type="entry name" value="HTH-TYPE TRANSCRIPTIONAL REGULATOR"/>
    <property type="match status" value="1"/>
</dbReference>
<dbReference type="SUPFAM" id="SSF46785">
    <property type="entry name" value="Winged helix' DNA-binding domain"/>
    <property type="match status" value="1"/>
</dbReference>
<dbReference type="InterPro" id="IPR005119">
    <property type="entry name" value="LysR_subst-bd"/>
</dbReference>
<proteinExistence type="inferred from homology"/>
<organism evidence="6 7">
    <name type="scientific">Klebsiella michiganensis (strain ATCC 8724 / DSM 4798 / JCM 20051 / NBRC 3318 / NRRL B-199 / KCTC 1686 / BUCSAV 143 / CCM 1901)</name>
    <dbReference type="NCBI Taxonomy" id="1006551"/>
    <lineage>
        <taxon>Bacteria</taxon>
        <taxon>Pseudomonadati</taxon>
        <taxon>Pseudomonadota</taxon>
        <taxon>Gammaproteobacteria</taxon>
        <taxon>Enterobacterales</taxon>
        <taxon>Enterobacteriaceae</taxon>
        <taxon>Klebsiella/Raoultella group</taxon>
        <taxon>Klebsiella</taxon>
    </lineage>
</organism>
<dbReference type="GO" id="GO:0000976">
    <property type="term" value="F:transcription cis-regulatory region binding"/>
    <property type="evidence" value="ECO:0007669"/>
    <property type="project" value="TreeGrafter"/>
</dbReference>
<dbReference type="EMBL" id="CP003218">
    <property type="protein sequence ID" value="AEX06617.1"/>
    <property type="molecule type" value="Genomic_DNA"/>
</dbReference>
<dbReference type="Pfam" id="PF00126">
    <property type="entry name" value="HTH_1"/>
    <property type="match status" value="1"/>
</dbReference>
<keyword evidence="2" id="KW-0805">Transcription regulation</keyword>
<evidence type="ECO:0000256" key="3">
    <source>
        <dbReference type="ARBA" id="ARBA00023125"/>
    </source>
</evidence>
<evidence type="ECO:0000256" key="4">
    <source>
        <dbReference type="ARBA" id="ARBA00023163"/>
    </source>
</evidence>
<accession>A0A0H3HBM2</accession>
<name>A0A0H3HBM2_KLEM8</name>
<dbReference type="InterPro" id="IPR036388">
    <property type="entry name" value="WH-like_DNA-bd_sf"/>
</dbReference>
<dbReference type="PANTHER" id="PTHR30126:SF39">
    <property type="entry name" value="HTH-TYPE TRANSCRIPTIONAL REGULATOR CYSL"/>
    <property type="match status" value="1"/>
</dbReference>
<dbReference type="PRINTS" id="PR00039">
    <property type="entry name" value="HTHLYSR"/>
</dbReference>
<comment type="similarity">
    <text evidence="1">Belongs to the LysR transcriptional regulatory family.</text>
</comment>
<dbReference type="PROSITE" id="PS50931">
    <property type="entry name" value="HTH_LYSR"/>
    <property type="match status" value="1"/>
</dbReference>
<dbReference type="InterPro" id="IPR036390">
    <property type="entry name" value="WH_DNA-bd_sf"/>
</dbReference>
<keyword evidence="4" id="KW-0804">Transcription</keyword>
<dbReference type="CDD" id="cd05466">
    <property type="entry name" value="PBP2_LTTR_substrate"/>
    <property type="match status" value="1"/>
</dbReference>
<dbReference type="PATRIC" id="fig|1006551.4.peg.4919"/>
<sequence>MSYLVQLRSFVEVYKAGSISKAAMRLGISQPAMSAHIHSLEAFTGCILFTRRSHGVVATVDGEELARLVASDLETIELKLSMLRSRTRKSSGTVSFIGPAELMWSKLPYLVKKLFNEGIKFKVLTGNRKRIYTCLLDGSCQLGFTTSMPDKQKFGYAEIGMEKLIVVVASLIADNFKENEDVIDTLSKLPLIAYDEQLPLIREVFQDSSRFFALLRPSITVPDLRILERMIRENIGWTVMPEYLCAQSIAGGQIVEVNVHERLPINSIYLVWIDSSLRNPLVSGIRDRILELSKNSGFMV</sequence>
<dbReference type="RefSeq" id="WP_014229947.1">
    <property type="nucleotide sequence ID" value="NC_016612.1"/>
</dbReference>
<gene>
    <name evidence="6" type="ordered locus">KOX_24510</name>
</gene>
<evidence type="ECO:0000313" key="7">
    <source>
        <dbReference type="Proteomes" id="UP000007843"/>
    </source>
</evidence>
<dbReference type="InterPro" id="IPR000847">
    <property type="entry name" value="LysR_HTH_N"/>
</dbReference>
<dbReference type="SUPFAM" id="SSF53850">
    <property type="entry name" value="Periplasmic binding protein-like II"/>
    <property type="match status" value="1"/>
</dbReference>
<dbReference type="HOGENOM" id="CLU_039613_5_0_6"/>
<dbReference type="GO" id="GO:0003700">
    <property type="term" value="F:DNA-binding transcription factor activity"/>
    <property type="evidence" value="ECO:0007669"/>
    <property type="project" value="InterPro"/>
</dbReference>
<dbReference type="Proteomes" id="UP000007843">
    <property type="component" value="Chromosome"/>
</dbReference>
<feature type="domain" description="HTH lysR-type" evidence="5">
    <location>
        <begin position="1"/>
        <end position="59"/>
    </location>
</feature>
<dbReference type="Gene3D" id="3.40.190.290">
    <property type="match status" value="1"/>
</dbReference>
<keyword evidence="3" id="KW-0238">DNA-binding</keyword>
<evidence type="ECO:0000256" key="1">
    <source>
        <dbReference type="ARBA" id="ARBA00009437"/>
    </source>
</evidence>
<evidence type="ECO:0000256" key="2">
    <source>
        <dbReference type="ARBA" id="ARBA00023015"/>
    </source>
</evidence>
<evidence type="ECO:0000259" key="5">
    <source>
        <dbReference type="PROSITE" id="PS50931"/>
    </source>
</evidence>
<dbReference type="AlphaFoldDB" id="A0A0H3HBM2"/>
<evidence type="ECO:0000313" key="6">
    <source>
        <dbReference type="EMBL" id="AEX06617.1"/>
    </source>
</evidence>